<feature type="transmembrane region" description="Helical" evidence="8">
    <location>
        <begin position="362"/>
        <end position="381"/>
    </location>
</feature>
<dbReference type="Gene3D" id="1.20.1070.10">
    <property type="entry name" value="Rhodopsin 7-helix transmembrane proteins"/>
    <property type="match status" value="1"/>
</dbReference>
<evidence type="ECO:0000256" key="5">
    <source>
        <dbReference type="ARBA" id="ARBA00023136"/>
    </source>
</evidence>
<dbReference type="InterPro" id="IPR000276">
    <property type="entry name" value="GPCR_Rhodpsn"/>
</dbReference>
<protein>
    <recommendedName>
        <fullName evidence="9">G-protein coupled receptors family 1 profile domain-containing protein</fullName>
    </recommendedName>
</protein>
<dbReference type="GO" id="GO:0004930">
    <property type="term" value="F:G protein-coupled receptor activity"/>
    <property type="evidence" value="ECO:0007669"/>
    <property type="project" value="UniProtKB-KW"/>
</dbReference>
<proteinExistence type="predicted"/>
<feature type="transmembrane region" description="Helical" evidence="8">
    <location>
        <begin position="169"/>
        <end position="191"/>
    </location>
</feature>
<keyword evidence="6" id="KW-0675">Receptor</keyword>
<evidence type="ECO:0000256" key="7">
    <source>
        <dbReference type="ARBA" id="ARBA00023224"/>
    </source>
</evidence>
<evidence type="ECO:0000259" key="9">
    <source>
        <dbReference type="PROSITE" id="PS50262"/>
    </source>
</evidence>
<feature type="transmembrane region" description="Helical" evidence="8">
    <location>
        <begin position="124"/>
        <end position="146"/>
    </location>
</feature>
<name>A0AAV2IAX7_LYMST</name>
<feature type="transmembrane region" description="Helical" evidence="8">
    <location>
        <begin position="46"/>
        <end position="70"/>
    </location>
</feature>
<evidence type="ECO:0000256" key="4">
    <source>
        <dbReference type="ARBA" id="ARBA00023040"/>
    </source>
</evidence>
<feature type="transmembrane region" description="Helical" evidence="8">
    <location>
        <begin position="6"/>
        <end position="30"/>
    </location>
</feature>
<feature type="domain" description="G-protein coupled receptors family 1 profile" evidence="9">
    <location>
        <begin position="24"/>
        <end position="378"/>
    </location>
</feature>
<evidence type="ECO:0000313" key="11">
    <source>
        <dbReference type="Proteomes" id="UP001497497"/>
    </source>
</evidence>
<reference evidence="10 11" key="1">
    <citation type="submission" date="2024-04" db="EMBL/GenBank/DDBJ databases">
        <authorList>
            <consortium name="Genoscope - CEA"/>
            <person name="William W."/>
        </authorList>
    </citation>
    <scope>NUCLEOTIDE SEQUENCE [LARGE SCALE GENOMIC DNA]</scope>
</reference>
<dbReference type="EMBL" id="CAXITT010000586">
    <property type="protein sequence ID" value="CAL1543975.1"/>
    <property type="molecule type" value="Genomic_DNA"/>
</dbReference>
<dbReference type="Proteomes" id="UP001497497">
    <property type="component" value="Unassembled WGS sequence"/>
</dbReference>
<evidence type="ECO:0000313" key="10">
    <source>
        <dbReference type="EMBL" id="CAL1543975.1"/>
    </source>
</evidence>
<feature type="transmembrane region" description="Helical" evidence="8">
    <location>
        <begin position="90"/>
        <end position="112"/>
    </location>
</feature>
<dbReference type="GO" id="GO:0016020">
    <property type="term" value="C:membrane"/>
    <property type="evidence" value="ECO:0007669"/>
    <property type="project" value="UniProtKB-SubCell"/>
</dbReference>
<dbReference type="SUPFAM" id="SSF81321">
    <property type="entry name" value="Family A G protein-coupled receptor-like"/>
    <property type="match status" value="1"/>
</dbReference>
<comment type="caution">
    <text evidence="10">The sequence shown here is derived from an EMBL/GenBank/DDBJ whole genome shotgun (WGS) entry which is preliminary data.</text>
</comment>
<keyword evidence="2 8" id="KW-0812">Transmembrane</keyword>
<dbReference type="InterPro" id="IPR017452">
    <property type="entry name" value="GPCR_Rhodpsn_7TM"/>
</dbReference>
<feature type="transmembrane region" description="Helical" evidence="8">
    <location>
        <begin position="320"/>
        <end position="342"/>
    </location>
</feature>
<dbReference type="AlphaFoldDB" id="A0AAV2IAX7"/>
<keyword evidence="11" id="KW-1185">Reference proteome</keyword>
<keyword evidence="5 8" id="KW-0472">Membrane</keyword>
<dbReference type="Pfam" id="PF00001">
    <property type="entry name" value="7tm_1"/>
    <property type="match status" value="1"/>
</dbReference>
<organism evidence="10 11">
    <name type="scientific">Lymnaea stagnalis</name>
    <name type="common">Great pond snail</name>
    <name type="synonym">Helix stagnalis</name>
    <dbReference type="NCBI Taxonomy" id="6523"/>
    <lineage>
        <taxon>Eukaryota</taxon>
        <taxon>Metazoa</taxon>
        <taxon>Spiralia</taxon>
        <taxon>Lophotrochozoa</taxon>
        <taxon>Mollusca</taxon>
        <taxon>Gastropoda</taxon>
        <taxon>Heterobranchia</taxon>
        <taxon>Euthyneura</taxon>
        <taxon>Panpulmonata</taxon>
        <taxon>Hygrophila</taxon>
        <taxon>Lymnaeoidea</taxon>
        <taxon>Lymnaeidae</taxon>
        <taxon>Lymnaea</taxon>
    </lineage>
</organism>
<evidence type="ECO:0000256" key="6">
    <source>
        <dbReference type="ARBA" id="ARBA00023170"/>
    </source>
</evidence>
<keyword evidence="7" id="KW-0807">Transducer</keyword>
<evidence type="ECO:0000256" key="1">
    <source>
        <dbReference type="ARBA" id="ARBA00004141"/>
    </source>
</evidence>
<keyword evidence="4" id="KW-0297">G-protein coupled receptor</keyword>
<accession>A0AAV2IAX7</accession>
<feature type="non-terminal residue" evidence="10">
    <location>
        <position position="1"/>
    </location>
</feature>
<keyword evidence="3 8" id="KW-1133">Transmembrane helix</keyword>
<comment type="subcellular location">
    <subcellularLocation>
        <location evidence="1">Membrane</location>
        <topology evidence="1">Multi-pass membrane protein</topology>
    </subcellularLocation>
</comment>
<evidence type="ECO:0000256" key="8">
    <source>
        <dbReference type="SAM" id="Phobius"/>
    </source>
</evidence>
<gene>
    <name evidence="10" type="ORF">GSLYS_00017488001</name>
</gene>
<sequence length="384" mass="43224">FNEHVYIWTTIALCIIFILLILLSNALLIWKNARELDFYSRPKNQIILSLAIGDIIVVLFPLSVLVRNFLPEDYQPNLMSCSLAKTSETYMRFLLHFVYGLGLVILAIELLCRNKIHDMTADKTGKIFVSIVLSAIPWLLGLIFVLPLCLANIDMTTCSSVQTLDQAEAAVVISVILPACAAVVMCIVVYCHELPPAQYQQTTATSTPMVTIMTSHSNSPLQSGRGFTAAPTFGYHPGYQYPQQPIPGQHPLQQYPQQMKNFQANQPCVAEQPNVAQQPLVAQQYYATQQPYVAQQPHGLYVQNDAGITLSKYRREKSRLLAVAIVFFLLVVPQAIYQLSYALNPTRTKMERRITATAIHDFVLWLMVIRSFVTPLIMYCYSDV</sequence>
<evidence type="ECO:0000256" key="3">
    <source>
        <dbReference type="ARBA" id="ARBA00022989"/>
    </source>
</evidence>
<evidence type="ECO:0000256" key="2">
    <source>
        <dbReference type="ARBA" id="ARBA00022692"/>
    </source>
</evidence>
<dbReference type="PROSITE" id="PS50262">
    <property type="entry name" value="G_PROTEIN_RECEP_F1_2"/>
    <property type="match status" value="1"/>
</dbReference>
<dbReference type="PANTHER" id="PTHR24238">
    <property type="entry name" value="G-PROTEIN COUPLED RECEPTOR"/>
    <property type="match status" value="1"/>
</dbReference>